<dbReference type="OrthoDB" id="329835at2759"/>
<keyword evidence="8" id="KW-1185">Reference proteome</keyword>
<keyword evidence="2 4" id="KW-0808">Transferase</keyword>
<evidence type="ECO:0000259" key="6">
    <source>
        <dbReference type="Pfam" id="PF02797"/>
    </source>
</evidence>
<dbReference type="STRING" id="218851.A0A2G5CB12"/>
<dbReference type="Pfam" id="PF02797">
    <property type="entry name" value="Chal_sti_synt_C"/>
    <property type="match status" value="1"/>
</dbReference>
<dbReference type="SUPFAM" id="SSF53901">
    <property type="entry name" value="Thiolase-like"/>
    <property type="match status" value="2"/>
</dbReference>
<dbReference type="Proteomes" id="UP000230069">
    <property type="component" value="Unassembled WGS sequence"/>
</dbReference>
<gene>
    <name evidence="7" type="ORF">AQUCO_06900031v1</name>
</gene>
<evidence type="ECO:0000256" key="1">
    <source>
        <dbReference type="ARBA" id="ARBA00005531"/>
    </source>
</evidence>
<comment type="similarity">
    <text evidence="1 4">Belongs to the thiolase-like superfamily. Chalcone/stilbene synthases family.</text>
</comment>
<evidence type="ECO:0000256" key="4">
    <source>
        <dbReference type="RuleBase" id="RU003633"/>
    </source>
</evidence>
<protein>
    <recommendedName>
        <fullName evidence="9">Chalcone synthase</fullName>
    </recommendedName>
</protein>
<dbReference type="GO" id="GO:0016747">
    <property type="term" value="F:acyltransferase activity, transferring groups other than amino-acyl groups"/>
    <property type="evidence" value="ECO:0007669"/>
    <property type="project" value="InterPro"/>
</dbReference>
<evidence type="ECO:0000259" key="5">
    <source>
        <dbReference type="Pfam" id="PF00195"/>
    </source>
</evidence>
<evidence type="ECO:0008006" key="9">
    <source>
        <dbReference type="Google" id="ProtNLM"/>
    </source>
</evidence>
<dbReference type="GO" id="GO:0030639">
    <property type="term" value="P:polyketide biosynthetic process"/>
    <property type="evidence" value="ECO:0007669"/>
    <property type="project" value="TreeGrafter"/>
</dbReference>
<dbReference type="InterPro" id="IPR012328">
    <property type="entry name" value="Chalcone/stilbene_synt_C"/>
</dbReference>
<feature type="domain" description="Chalcone/stilbene synthase N-terminal" evidence="5">
    <location>
        <begin position="1"/>
        <end position="166"/>
    </location>
</feature>
<dbReference type="EMBL" id="KZ305086">
    <property type="protein sequence ID" value="PIA28472.1"/>
    <property type="molecule type" value="Genomic_DNA"/>
</dbReference>
<name>A0A2G5CB12_AQUCA</name>
<accession>A0A2G5CB12</accession>
<dbReference type="Pfam" id="PF00195">
    <property type="entry name" value="Chal_sti_synt_N"/>
    <property type="match status" value="1"/>
</dbReference>
<dbReference type="Gene3D" id="3.40.47.10">
    <property type="match status" value="2"/>
</dbReference>
<organism evidence="7 8">
    <name type="scientific">Aquilegia coerulea</name>
    <name type="common">Rocky mountain columbine</name>
    <dbReference type="NCBI Taxonomy" id="218851"/>
    <lineage>
        <taxon>Eukaryota</taxon>
        <taxon>Viridiplantae</taxon>
        <taxon>Streptophyta</taxon>
        <taxon>Embryophyta</taxon>
        <taxon>Tracheophyta</taxon>
        <taxon>Spermatophyta</taxon>
        <taxon>Magnoliopsida</taxon>
        <taxon>Ranunculales</taxon>
        <taxon>Ranunculaceae</taxon>
        <taxon>Thalictroideae</taxon>
        <taxon>Aquilegia</taxon>
    </lineage>
</organism>
<dbReference type="InterPro" id="IPR011141">
    <property type="entry name" value="Polyketide_synthase_type-III"/>
</dbReference>
<evidence type="ECO:0000256" key="3">
    <source>
        <dbReference type="ARBA" id="ARBA00023315"/>
    </source>
</evidence>
<dbReference type="PANTHER" id="PTHR11877">
    <property type="entry name" value="HYDROXYMETHYLGLUTARYL-COA SYNTHASE"/>
    <property type="match status" value="1"/>
</dbReference>
<feature type="domain" description="Chalcone/stilbene synthase C-terminal" evidence="6">
    <location>
        <begin position="202"/>
        <end position="310"/>
    </location>
</feature>
<dbReference type="AlphaFoldDB" id="A0A2G5CB12"/>
<dbReference type="PANTHER" id="PTHR11877:SF14">
    <property type="entry name" value="CHALCONE SYNTHASE"/>
    <property type="match status" value="1"/>
</dbReference>
<dbReference type="InterPro" id="IPR016039">
    <property type="entry name" value="Thiolase-like"/>
</dbReference>
<evidence type="ECO:0000256" key="2">
    <source>
        <dbReference type="ARBA" id="ARBA00022679"/>
    </source>
</evidence>
<proteinExistence type="inferred from homology"/>
<evidence type="ECO:0000313" key="8">
    <source>
        <dbReference type="Proteomes" id="UP000230069"/>
    </source>
</evidence>
<dbReference type="InParanoid" id="A0A2G5CB12"/>
<reference evidence="7 8" key="1">
    <citation type="submission" date="2017-09" db="EMBL/GenBank/DDBJ databases">
        <title>WGS assembly of Aquilegia coerulea Goldsmith.</title>
        <authorList>
            <person name="Hodges S."/>
            <person name="Kramer E."/>
            <person name="Nordborg M."/>
            <person name="Tomkins J."/>
            <person name="Borevitz J."/>
            <person name="Derieg N."/>
            <person name="Yan J."/>
            <person name="Mihaltcheva S."/>
            <person name="Hayes R.D."/>
            <person name="Rokhsar D."/>
        </authorList>
    </citation>
    <scope>NUCLEOTIDE SEQUENCE [LARGE SCALE GENOMIC DNA]</scope>
    <source>
        <strain evidence="8">cv. Goldsmith</strain>
    </source>
</reference>
<evidence type="ECO:0000313" key="7">
    <source>
        <dbReference type="EMBL" id="PIA28472.1"/>
    </source>
</evidence>
<dbReference type="FunFam" id="3.40.47.10:FF:000025">
    <property type="entry name" value="Chalcone synthase 2"/>
    <property type="match status" value="1"/>
</dbReference>
<dbReference type="CDD" id="cd00831">
    <property type="entry name" value="CHS_like"/>
    <property type="match status" value="1"/>
</dbReference>
<sequence>MVRKRYMHLTESMLEENPKLGACMAPSLDARQDIAAVGVQTLGQEAIEKAIKEWGQPKSKITHLVVHATSGIDIPGLDYQLTKQLGLPLNIKRFMMYHQGCHAGGTVLRLEKDLAENNEGARVLVISCELFSILSFRGPSDDNPSNLVGMAVVGDGAAALVIGTHPEESVSEFPLFELVSASQAILPVTDRAIQAQLRETDVLKTTFAGIGHEIKDWNSLFWILHPGGQAVLDRIETKLGLNEEKLNASRHVLSEYGNMGSASVLFILNELRKRSIEKGQATTGEGLNLGVLLGYGPGLNVEAVVLRGLPMKKTY</sequence>
<dbReference type="InterPro" id="IPR001099">
    <property type="entry name" value="Chalcone/stilbene_synt_N"/>
</dbReference>
<keyword evidence="3 4" id="KW-0012">Acyltransferase</keyword>